<feature type="region of interest" description="Disordered" evidence="2">
    <location>
        <begin position="94"/>
        <end position="132"/>
    </location>
</feature>
<dbReference type="GO" id="GO:0005737">
    <property type="term" value="C:cytoplasm"/>
    <property type="evidence" value="ECO:0007669"/>
    <property type="project" value="TreeGrafter"/>
</dbReference>
<dbReference type="EMBL" id="CAJFDH010000003">
    <property type="protein sequence ID" value="CAD5214964.1"/>
    <property type="molecule type" value="Genomic_DNA"/>
</dbReference>
<feature type="coiled-coil region" evidence="1">
    <location>
        <begin position="366"/>
        <end position="400"/>
    </location>
</feature>
<keyword evidence="1" id="KW-0175">Coiled coil</keyword>
<accession>A0A811KIK0</accession>
<comment type="caution">
    <text evidence="3">The sequence shown here is derived from an EMBL/GenBank/DDBJ whole genome shotgun (WGS) entry which is preliminary data.</text>
</comment>
<evidence type="ECO:0000256" key="2">
    <source>
        <dbReference type="SAM" id="MobiDB-lite"/>
    </source>
</evidence>
<feature type="compositionally biased region" description="Polar residues" evidence="2">
    <location>
        <begin position="106"/>
        <end position="132"/>
    </location>
</feature>
<evidence type="ECO:0000313" key="4">
    <source>
        <dbReference type="Proteomes" id="UP000614601"/>
    </source>
</evidence>
<organism evidence="3 4">
    <name type="scientific">Bursaphelenchus okinawaensis</name>
    <dbReference type="NCBI Taxonomy" id="465554"/>
    <lineage>
        <taxon>Eukaryota</taxon>
        <taxon>Metazoa</taxon>
        <taxon>Ecdysozoa</taxon>
        <taxon>Nematoda</taxon>
        <taxon>Chromadorea</taxon>
        <taxon>Rhabditida</taxon>
        <taxon>Tylenchina</taxon>
        <taxon>Tylenchomorpha</taxon>
        <taxon>Aphelenchoidea</taxon>
        <taxon>Aphelenchoididae</taxon>
        <taxon>Bursaphelenchus</taxon>
    </lineage>
</organism>
<keyword evidence="4" id="KW-1185">Reference proteome</keyword>
<sequence length="558" mass="63771">MAVDCVDSTGLIRPIMAQFWTATDQPSTADHNTNTQSQATFGMFGQNSQSSSPRNKLETSNNMFSCWSPIMDEKVDKSREAVWSNVYNWMQSSSENSSSEECNESTQSGSDSMLQLSPQAPVSNPWSNLDDQTLPTFTSTARLPSSTSAPSFHQPYAIRPNDENVLHQMLNLTLESPKANGYRKWSTEEPQESLQSPSVHYPSNYAAYTMNKPRDITDLIEQYALSDINPQKEHQLHQSHSQVWSNEVDQDYFNPSKEFRQNYNQRHAFQPLNSHQSYHTSPKPRNGVACDEAELQWYHQHLELQQNVYNHIYGMLLSGQVPVQNKSGRKNEKMNNKSYQKNQSPPAPISPPIAHNATFEQPRRSQAELQTKLELCTDQYRSLEKERKKTEAELAKHNLGKKISSANNLPIPRLPPAPSRVDRLVVDFFREHARVITLISRMEQLRGVQFGDKVHETLRELLDSIRLLQQRRLSERNAILSHLRGDVGTYDEEKESANLVEALVNVTKCVVRARAVNWCALIHTLGPESHLQRMQLERIEALNYQCEPPEIKSRPLHA</sequence>
<dbReference type="PANTHER" id="PTHR33861:SF5">
    <property type="entry name" value="GAMMA-TUBULIN COMPLEX COMPONENT"/>
    <property type="match status" value="1"/>
</dbReference>
<dbReference type="PANTHER" id="PTHR33861">
    <property type="entry name" value="PROTEIN CBG18333"/>
    <property type="match status" value="1"/>
</dbReference>
<dbReference type="OrthoDB" id="5978002at2759"/>
<dbReference type="InterPro" id="IPR027963">
    <property type="entry name" value="MEIOC"/>
</dbReference>
<dbReference type="AlphaFoldDB" id="A0A811KIK0"/>
<dbReference type="Proteomes" id="UP000783686">
    <property type="component" value="Unassembled WGS sequence"/>
</dbReference>
<dbReference type="Pfam" id="PF15189">
    <property type="entry name" value="MEIOC"/>
    <property type="match status" value="1"/>
</dbReference>
<name>A0A811KIK0_9BILA</name>
<dbReference type="GO" id="GO:0048255">
    <property type="term" value="P:mRNA stabilization"/>
    <property type="evidence" value="ECO:0007669"/>
    <property type="project" value="TreeGrafter"/>
</dbReference>
<dbReference type="Proteomes" id="UP000614601">
    <property type="component" value="Unassembled WGS sequence"/>
</dbReference>
<dbReference type="GO" id="GO:0007141">
    <property type="term" value="P:male meiosis I"/>
    <property type="evidence" value="ECO:0007669"/>
    <property type="project" value="TreeGrafter"/>
</dbReference>
<feature type="region of interest" description="Disordered" evidence="2">
    <location>
        <begin position="324"/>
        <end position="351"/>
    </location>
</feature>
<dbReference type="EMBL" id="CAJFCW020000003">
    <property type="protein sequence ID" value="CAG9103447.1"/>
    <property type="molecule type" value="Genomic_DNA"/>
</dbReference>
<evidence type="ECO:0000256" key="1">
    <source>
        <dbReference type="SAM" id="Coils"/>
    </source>
</evidence>
<dbReference type="GO" id="GO:0005634">
    <property type="term" value="C:nucleus"/>
    <property type="evidence" value="ECO:0007669"/>
    <property type="project" value="TreeGrafter"/>
</dbReference>
<proteinExistence type="predicted"/>
<gene>
    <name evidence="3" type="ORF">BOKJ2_LOCUS5856</name>
</gene>
<dbReference type="GO" id="GO:0007144">
    <property type="term" value="P:female meiosis I"/>
    <property type="evidence" value="ECO:0007669"/>
    <property type="project" value="TreeGrafter"/>
</dbReference>
<reference evidence="3" key="1">
    <citation type="submission" date="2020-09" db="EMBL/GenBank/DDBJ databases">
        <authorList>
            <person name="Kikuchi T."/>
        </authorList>
    </citation>
    <scope>NUCLEOTIDE SEQUENCE</scope>
    <source>
        <strain evidence="3">SH1</strain>
    </source>
</reference>
<protein>
    <submittedName>
        <fullName evidence="3">Uncharacterized protein</fullName>
    </submittedName>
</protein>
<evidence type="ECO:0000313" key="3">
    <source>
        <dbReference type="EMBL" id="CAD5214964.1"/>
    </source>
</evidence>